<gene>
    <name evidence="2" type="ORF">LIER_13769</name>
</gene>
<dbReference type="EMBL" id="BAABME010002814">
    <property type="protein sequence ID" value="GAA0156229.1"/>
    <property type="molecule type" value="Genomic_DNA"/>
</dbReference>
<sequence length="221" mass="25258">MTVGSKSQGLEGPRNRNVSTLEVAGAHPRRGLPQEGIRSIPVAQRDLKRVFELGPKQRARQATQFHKKYQGEAVRKAVGRLLGARTIRELLFPNWLDNTTLIPKPNRAWRLWADLISNNMAQPKDGYPLLNIYRLDSSQLYHQVFVVRGNGKKTYQRATGRDMRRLFPSMGIVRRRNTEMTTEYICSLQTLKEGLHVPQLGERSDVEDVKMLYYSDKPGSA</sequence>
<dbReference type="Proteomes" id="UP001454036">
    <property type="component" value="Unassembled WGS sequence"/>
</dbReference>
<proteinExistence type="predicted"/>
<dbReference type="AlphaFoldDB" id="A0AAV3PWL3"/>
<comment type="caution">
    <text evidence="2">The sequence shown here is derived from an EMBL/GenBank/DDBJ whole genome shotgun (WGS) entry which is preliminary data.</text>
</comment>
<reference evidence="2 3" key="1">
    <citation type="submission" date="2024-01" db="EMBL/GenBank/DDBJ databases">
        <title>The complete chloroplast genome sequence of Lithospermum erythrorhizon: insights into the phylogenetic relationship among Boraginaceae species and the maternal lineages of purple gromwells.</title>
        <authorList>
            <person name="Okada T."/>
            <person name="Watanabe K."/>
        </authorList>
    </citation>
    <scope>NUCLEOTIDE SEQUENCE [LARGE SCALE GENOMIC DNA]</scope>
</reference>
<evidence type="ECO:0000313" key="2">
    <source>
        <dbReference type="EMBL" id="GAA0156229.1"/>
    </source>
</evidence>
<keyword evidence="3" id="KW-1185">Reference proteome</keyword>
<protein>
    <submittedName>
        <fullName evidence="2">Uncharacterized protein</fullName>
    </submittedName>
</protein>
<feature type="region of interest" description="Disordered" evidence="1">
    <location>
        <begin position="1"/>
        <end position="36"/>
    </location>
</feature>
<name>A0AAV3PWL3_LITER</name>
<organism evidence="2 3">
    <name type="scientific">Lithospermum erythrorhizon</name>
    <name type="common">Purple gromwell</name>
    <name type="synonym">Lithospermum officinale var. erythrorhizon</name>
    <dbReference type="NCBI Taxonomy" id="34254"/>
    <lineage>
        <taxon>Eukaryota</taxon>
        <taxon>Viridiplantae</taxon>
        <taxon>Streptophyta</taxon>
        <taxon>Embryophyta</taxon>
        <taxon>Tracheophyta</taxon>
        <taxon>Spermatophyta</taxon>
        <taxon>Magnoliopsida</taxon>
        <taxon>eudicotyledons</taxon>
        <taxon>Gunneridae</taxon>
        <taxon>Pentapetalae</taxon>
        <taxon>asterids</taxon>
        <taxon>lamiids</taxon>
        <taxon>Boraginales</taxon>
        <taxon>Boraginaceae</taxon>
        <taxon>Boraginoideae</taxon>
        <taxon>Lithospermeae</taxon>
        <taxon>Lithospermum</taxon>
    </lineage>
</organism>
<accession>A0AAV3PWL3</accession>
<evidence type="ECO:0000256" key="1">
    <source>
        <dbReference type="SAM" id="MobiDB-lite"/>
    </source>
</evidence>
<dbReference type="Gene3D" id="3.10.10.10">
    <property type="entry name" value="HIV Type 1 Reverse Transcriptase, subunit A, domain 1"/>
    <property type="match status" value="1"/>
</dbReference>
<evidence type="ECO:0000313" key="3">
    <source>
        <dbReference type="Proteomes" id="UP001454036"/>
    </source>
</evidence>